<comment type="similarity">
    <text evidence="2 11">Belongs to the chorismate synthase family.</text>
</comment>
<dbReference type="InterPro" id="IPR035904">
    <property type="entry name" value="Chorismate_synth_AroC_sf"/>
</dbReference>
<evidence type="ECO:0000256" key="4">
    <source>
        <dbReference type="ARBA" id="ARBA00022605"/>
    </source>
</evidence>
<dbReference type="GO" id="GO:0005829">
    <property type="term" value="C:cytosol"/>
    <property type="evidence" value="ECO:0007669"/>
    <property type="project" value="TreeGrafter"/>
</dbReference>
<accession>A0A9D2JEH8</accession>
<proteinExistence type="inferred from homology"/>
<keyword evidence="6 11" id="KW-0288">FMN</keyword>
<dbReference type="GO" id="GO:0004107">
    <property type="term" value="F:chorismate synthase activity"/>
    <property type="evidence" value="ECO:0007669"/>
    <property type="project" value="UniProtKB-UniRule"/>
</dbReference>
<reference evidence="12" key="2">
    <citation type="submission" date="2021-04" db="EMBL/GenBank/DDBJ databases">
        <authorList>
            <person name="Gilroy R."/>
        </authorList>
    </citation>
    <scope>NUCLEOTIDE SEQUENCE</scope>
    <source>
        <strain evidence="12">ChiHjej12B11-14209</strain>
    </source>
</reference>
<evidence type="ECO:0000256" key="1">
    <source>
        <dbReference type="ARBA" id="ARBA00005044"/>
    </source>
</evidence>
<dbReference type="Pfam" id="PF01264">
    <property type="entry name" value="Chorismate_synt"/>
    <property type="match status" value="1"/>
</dbReference>
<dbReference type="GO" id="GO:0009423">
    <property type="term" value="P:chorismate biosynthetic process"/>
    <property type="evidence" value="ECO:0007669"/>
    <property type="project" value="UniProtKB-UniRule"/>
</dbReference>
<comment type="caution">
    <text evidence="12">The sequence shown here is derived from an EMBL/GenBank/DDBJ whole genome shotgun (WGS) entry which is preliminary data.</text>
</comment>
<dbReference type="Proteomes" id="UP000824062">
    <property type="component" value="Unassembled WGS sequence"/>
</dbReference>
<reference evidence="12" key="1">
    <citation type="journal article" date="2021" name="PeerJ">
        <title>Extensive microbial diversity within the chicken gut microbiome revealed by metagenomics and culture.</title>
        <authorList>
            <person name="Gilroy R."/>
            <person name="Ravi A."/>
            <person name="Getino M."/>
            <person name="Pursley I."/>
            <person name="Horton D.L."/>
            <person name="Alikhan N.F."/>
            <person name="Baker D."/>
            <person name="Gharbi K."/>
            <person name="Hall N."/>
            <person name="Watson M."/>
            <person name="Adriaenssens E.M."/>
            <person name="Foster-Nyarko E."/>
            <person name="Jarju S."/>
            <person name="Secka A."/>
            <person name="Antonio M."/>
            <person name="Oren A."/>
            <person name="Chaudhuri R.R."/>
            <person name="La Ragione R."/>
            <person name="Hildebrand F."/>
            <person name="Pallen M.J."/>
        </authorList>
    </citation>
    <scope>NUCLEOTIDE SEQUENCE</scope>
    <source>
        <strain evidence="12">ChiHjej12B11-14209</strain>
    </source>
</reference>
<evidence type="ECO:0000256" key="6">
    <source>
        <dbReference type="ARBA" id="ARBA00022643"/>
    </source>
</evidence>
<feature type="binding site" evidence="11">
    <location>
        <position position="47"/>
    </location>
    <ligand>
        <name>NADP(+)</name>
        <dbReference type="ChEBI" id="CHEBI:58349"/>
    </ligand>
</feature>
<dbReference type="NCBIfam" id="NF003793">
    <property type="entry name" value="PRK05382.1"/>
    <property type="match status" value="1"/>
</dbReference>
<evidence type="ECO:0000256" key="3">
    <source>
        <dbReference type="ARBA" id="ARBA00013036"/>
    </source>
</evidence>
<dbReference type="SUPFAM" id="SSF103263">
    <property type="entry name" value="Chorismate synthase, AroC"/>
    <property type="match status" value="1"/>
</dbReference>
<dbReference type="PANTHER" id="PTHR21085:SF0">
    <property type="entry name" value="CHORISMATE SYNTHASE"/>
    <property type="match status" value="1"/>
</dbReference>
<evidence type="ECO:0000256" key="5">
    <source>
        <dbReference type="ARBA" id="ARBA00022630"/>
    </source>
</evidence>
<keyword evidence="5 11" id="KW-0285">Flavoprotein</keyword>
<dbReference type="GO" id="GO:0009073">
    <property type="term" value="P:aromatic amino acid family biosynthetic process"/>
    <property type="evidence" value="ECO:0007669"/>
    <property type="project" value="UniProtKB-KW"/>
</dbReference>
<feature type="binding site" evidence="11">
    <location>
        <position position="298"/>
    </location>
    <ligand>
        <name>FMN</name>
        <dbReference type="ChEBI" id="CHEBI:58210"/>
    </ligand>
</feature>
<dbReference type="AlphaFoldDB" id="A0A9D2JEH8"/>
<keyword evidence="7 11" id="KW-0274">FAD</keyword>
<dbReference type="InterPro" id="IPR000453">
    <property type="entry name" value="Chorismate_synth"/>
</dbReference>
<keyword evidence="8 11" id="KW-0521">NADP</keyword>
<comment type="subunit">
    <text evidence="11">Homotetramer.</text>
</comment>
<dbReference type="GO" id="GO:0010181">
    <property type="term" value="F:FMN binding"/>
    <property type="evidence" value="ECO:0007669"/>
    <property type="project" value="TreeGrafter"/>
</dbReference>
<protein>
    <recommendedName>
        <fullName evidence="3 11">Chorismate synthase</fullName>
        <shortName evidence="11">CS</shortName>
        <ecNumber evidence="3 11">4.2.3.5</ecNumber>
    </recommendedName>
    <alternativeName>
        <fullName evidence="11">5-enolpyruvylshikimate-3-phosphate phospholyase</fullName>
    </alternativeName>
</protein>
<keyword evidence="9 11" id="KW-0057">Aromatic amino acid biosynthesis</keyword>
<feature type="binding site" evidence="11">
    <location>
        <begin position="126"/>
        <end position="128"/>
    </location>
    <ligand>
        <name>FMN</name>
        <dbReference type="ChEBI" id="CHEBI:58210"/>
    </ligand>
</feature>
<evidence type="ECO:0000313" key="12">
    <source>
        <dbReference type="EMBL" id="HIZ46357.1"/>
    </source>
</evidence>
<evidence type="ECO:0000256" key="7">
    <source>
        <dbReference type="ARBA" id="ARBA00022827"/>
    </source>
</evidence>
<evidence type="ECO:0000256" key="8">
    <source>
        <dbReference type="ARBA" id="ARBA00022857"/>
    </source>
</evidence>
<comment type="function">
    <text evidence="11">Catalyzes the anti-1,4-elimination of the C-3 phosphate and the C-6 proR hydrogen from 5-enolpyruvylshikimate-3-phosphate (EPSP) to yield chorismate, which is the branch point compound that serves as the starting substrate for the three terminal pathways of aromatic amino acid biosynthesis. This reaction introduces a second double bond into the aromatic ring system.</text>
</comment>
<feature type="binding site" evidence="11">
    <location>
        <position position="340"/>
    </location>
    <ligand>
        <name>FMN</name>
        <dbReference type="ChEBI" id="CHEBI:58210"/>
    </ligand>
</feature>
<comment type="pathway">
    <text evidence="1 11">Metabolic intermediate biosynthesis; chorismate biosynthesis; chorismate from D-erythrose 4-phosphate and phosphoenolpyruvate: step 7/7.</text>
</comment>
<name>A0A9D2JEH8_9ACTN</name>
<dbReference type="PIRSF" id="PIRSF001456">
    <property type="entry name" value="Chorismate_synth"/>
    <property type="match status" value="1"/>
</dbReference>
<dbReference type="GO" id="GO:0008652">
    <property type="term" value="P:amino acid biosynthetic process"/>
    <property type="evidence" value="ECO:0007669"/>
    <property type="project" value="UniProtKB-KW"/>
</dbReference>
<dbReference type="NCBIfam" id="TIGR00033">
    <property type="entry name" value="aroC"/>
    <property type="match status" value="1"/>
</dbReference>
<evidence type="ECO:0000256" key="11">
    <source>
        <dbReference type="HAMAP-Rule" id="MF_00300"/>
    </source>
</evidence>
<keyword evidence="10 11" id="KW-0456">Lyase</keyword>
<gene>
    <name evidence="11 12" type="primary">aroC</name>
    <name evidence="12" type="ORF">IAA19_04985</name>
</gene>
<dbReference type="PANTHER" id="PTHR21085">
    <property type="entry name" value="CHORISMATE SYNTHASE"/>
    <property type="match status" value="1"/>
</dbReference>
<organism evidence="12 13">
    <name type="scientific">Candidatus Olsenella pullistercoris</name>
    <dbReference type="NCBI Taxonomy" id="2838712"/>
    <lineage>
        <taxon>Bacteria</taxon>
        <taxon>Bacillati</taxon>
        <taxon>Actinomycetota</taxon>
        <taxon>Coriobacteriia</taxon>
        <taxon>Coriobacteriales</taxon>
        <taxon>Atopobiaceae</taxon>
        <taxon>Olsenella</taxon>
    </lineage>
</organism>
<dbReference type="EMBL" id="DXBM01000044">
    <property type="protein sequence ID" value="HIZ46357.1"/>
    <property type="molecule type" value="Genomic_DNA"/>
</dbReference>
<feature type="binding site" evidence="11">
    <location>
        <begin position="313"/>
        <end position="317"/>
    </location>
    <ligand>
        <name>FMN</name>
        <dbReference type="ChEBI" id="CHEBI:58210"/>
    </ligand>
</feature>
<evidence type="ECO:0000313" key="13">
    <source>
        <dbReference type="Proteomes" id="UP000824062"/>
    </source>
</evidence>
<dbReference type="HAMAP" id="MF_00300">
    <property type="entry name" value="Chorismate_synth"/>
    <property type="match status" value="1"/>
</dbReference>
<evidence type="ECO:0000256" key="9">
    <source>
        <dbReference type="ARBA" id="ARBA00023141"/>
    </source>
</evidence>
<keyword evidence="4 11" id="KW-0028">Amino-acid biosynthesis</keyword>
<evidence type="ECO:0000256" key="2">
    <source>
        <dbReference type="ARBA" id="ARBA00008014"/>
    </source>
</evidence>
<sequence length="375" mass="38797">MPSSFGTALKVSVFGQSHSPAVGCVVEGIPAGLRLDQDALAAFVARRAPGQDPWGTPRKEPDAPRIVAGLNPRGETCGAPLAAVIENTNVRSRDYDNLLEVPRPGHADFTAWAKWHGAQDVPGGGHFSGRLTGPLCVAGGVALQWLATKGVRVSAHVLELAGIADEPFAALDNSPSANGELRAQMDALADGRRVAVIDGGAGERMVEAVMAARAEKDTVGGVIECVATGLPAGVGSPMFDGMENVLARALFGIPSVKGVEFGRGFAAARLRGTQNNDPYEVRDGACVPTTNNAGGILGGITTGAPLLVRCALKPISSVMVEQDSVDLGRMEPARLKVHGRHDTTAVLRAVPVVEAVSALAIADALLAWPPEPEDD</sequence>
<dbReference type="Gene3D" id="3.60.150.10">
    <property type="entry name" value="Chorismate synthase AroC"/>
    <property type="match status" value="1"/>
</dbReference>
<comment type="caution">
    <text evidence="11">Lacks conserved residue(s) required for the propagation of feature annotation.</text>
</comment>
<dbReference type="EC" id="4.2.3.5" evidence="3 11"/>
<comment type="cofactor">
    <cofactor evidence="11">
        <name>FMNH2</name>
        <dbReference type="ChEBI" id="CHEBI:57618"/>
    </cofactor>
    <text evidence="11">Reduced FMN (FMNH(2)).</text>
</comment>
<evidence type="ECO:0000256" key="10">
    <source>
        <dbReference type="ARBA" id="ARBA00023239"/>
    </source>
</evidence>
<dbReference type="CDD" id="cd07304">
    <property type="entry name" value="Chorismate_synthase"/>
    <property type="match status" value="1"/>
</dbReference>
<comment type="catalytic activity">
    <reaction evidence="11">
        <text>5-O-(1-carboxyvinyl)-3-phosphoshikimate = chorismate + phosphate</text>
        <dbReference type="Rhea" id="RHEA:21020"/>
        <dbReference type="ChEBI" id="CHEBI:29748"/>
        <dbReference type="ChEBI" id="CHEBI:43474"/>
        <dbReference type="ChEBI" id="CHEBI:57701"/>
        <dbReference type="EC" id="4.2.3.5"/>
    </reaction>
</comment>